<evidence type="ECO:0000313" key="8">
    <source>
        <dbReference type="Proteomes" id="UP000028780"/>
    </source>
</evidence>
<accession>A0A076NR58</accession>
<dbReference type="Proteomes" id="UP000215374">
    <property type="component" value="Chromosome 1"/>
</dbReference>
<dbReference type="InterPro" id="IPR036390">
    <property type="entry name" value="WH_DNA-bd_sf"/>
</dbReference>
<dbReference type="InterPro" id="IPR014757">
    <property type="entry name" value="Tscrpt_reg_IclR_C"/>
</dbReference>
<dbReference type="Pfam" id="PF01614">
    <property type="entry name" value="IclR_C"/>
    <property type="match status" value="2"/>
</dbReference>
<protein>
    <submittedName>
        <fullName evidence="6">IclR family transcriptional regulator</fullName>
    </submittedName>
</protein>
<dbReference type="InterPro" id="IPR050707">
    <property type="entry name" value="HTH_MetabolicPath_Reg"/>
</dbReference>
<dbReference type="GO" id="GO:0045892">
    <property type="term" value="P:negative regulation of DNA-templated transcription"/>
    <property type="evidence" value="ECO:0007669"/>
    <property type="project" value="TreeGrafter"/>
</dbReference>
<keyword evidence="2" id="KW-0238">DNA-binding</keyword>
<keyword evidence="3" id="KW-0804">Transcription</keyword>
<dbReference type="PROSITE" id="PS51078">
    <property type="entry name" value="ICLR_ED"/>
    <property type="match status" value="1"/>
</dbReference>
<evidence type="ECO:0000313" key="6">
    <source>
        <dbReference type="EMBL" id="AIJ33412.1"/>
    </source>
</evidence>
<dbReference type="PANTHER" id="PTHR30136">
    <property type="entry name" value="HELIX-TURN-HELIX TRANSCRIPTIONAL REGULATOR, ICLR FAMILY"/>
    <property type="match status" value="1"/>
</dbReference>
<dbReference type="GO" id="GO:0003677">
    <property type="term" value="F:DNA binding"/>
    <property type="evidence" value="ECO:0007669"/>
    <property type="project" value="UniProtKB-KW"/>
</dbReference>
<dbReference type="EMBL" id="CP009211">
    <property type="protein sequence ID" value="AIJ33412.1"/>
    <property type="molecule type" value="Genomic_DNA"/>
</dbReference>
<reference evidence="7 9" key="2">
    <citation type="submission" date="2017-06" db="EMBL/GenBank/DDBJ databases">
        <authorList>
            <consortium name="Pathogen Informatics"/>
        </authorList>
    </citation>
    <scope>NUCLEOTIDE SEQUENCE [LARGE SCALE GENOMIC DNA]</scope>
    <source>
        <strain evidence="7 9">NCTC13015</strain>
    </source>
</reference>
<keyword evidence="8" id="KW-1185">Reference proteome</keyword>
<dbReference type="HOGENOM" id="CLU_062618_4_1_11"/>
<dbReference type="AlphaFoldDB" id="A0A076NR58"/>
<dbReference type="Pfam" id="PF09339">
    <property type="entry name" value="HTH_IclR"/>
    <property type="match status" value="1"/>
</dbReference>
<dbReference type="RefSeq" id="WP_038590172.1">
    <property type="nucleotide sequence ID" value="NZ_CP009211.1"/>
</dbReference>
<dbReference type="InterPro" id="IPR005471">
    <property type="entry name" value="Tscrpt_reg_IclR_N"/>
</dbReference>
<proteinExistence type="predicted"/>
<dbReference type="InterPro" id="IPR036388">
    <property type="entry name" value="WH-like_DNA-bd_sf"/>
</dbReference>
<dbReference type="InterPro" id="IPR029016">
    <property type="entry name" value="GAF-like_dom_sf"/>
</dbReference>
<dbReference type="Gene3D" id="1.10.10.10">
    <property type="entry name" value="Winged helix-like DNA-binding domain superfamily/Winged helix DNA-binding domain"/>
    <property type="match status" value="1"/>
</dbReference>
<dbReference type="SUPFAM" id="SSF46785">
    <property type="entry name" value="Winged helix' DNA-binding domain"/>
    <property type="match status" value="1"/>
</dbReference>
<organism evidence="6 8">
    <name type="scientific">Corynebacterium imitans</name>
    <dbReference type="NCBI Taxonomy" id="156978"/>
    <lineage>
        <taxon>Bacteria</taxon>
        <taxon>Bacillati</taxon>
        <taxon>Actinomycetota</taxon>
        <taxon>Actinomycetes</taxon>
        <taxon>Mycobacteriales</taxon>
        <taxon>Corynebacteriaceae</taxon>
        <taxon>Corynebacterium</taxon>
    </lineage>
</organism>
<evidence type="ECO:0000259" key="5">
    <source>
        <dbReference type="PROSITE" id="PS51078"/>
    </source>
</evidence>
<feature type="domain" description="IclR-ED" evidence="5">
    <location>
        <begin position="71"/>
        <end position="237"/>
    </location>
</feature>
<dbReference type="eggNOG" id="COG1414">
    <property type="taxonomic scope" value="Bacteria"/>
</dbReference>
<dbReference type="SMART" id="SM00346">
    <property type="entry name" value="HTH_ICLR"/>
    <property type="match status" value="1"/>
</dbReference>
<evidence type="ECO:0000256" key="3">
    <source>
        <dbReference type="ARBA" id="ARBA00023163"/>
    </source>
</evidence>
<dbReference type="EMBL" id="LT906467">
    <property type="protein sequence ID" value="SNV69338.1"/>
    <property type="molecule type" value="Genomic_DNA"/>
</dbReference>
<reference evidence="6 8" key="1">
    <citation type="submission" date="2014-08" db="EMBL/GenBank/DDBJ databases">
        <title>Complete genome sequence of Corynebacterium imitans DSM 44264, isolated from a five-month-old boy with suspected pharyngeal diphtheria.</title>
        <authorList>
            <person name="Mollmann S."/>
            <person name="Albersmeier A."/>
            <person name="Ruckert C."/>
            <person name="Tauch A."/>
        </authorList>
    </citation>
    <scope>NUCLEOTIDE SEQUENCE [LARGE SCALE GENOMIC DNA]</scope>
    <source>
        <strain evidence="6 8">DSM 44264</strain>
    </source>
</reference>
<gene>
    <name evidence="7" type="primary">allR</name>
    <name evidence="6" type="ORF">CIMIT_05415</name>
    <name evidence="7" type="ORF">SAMEA4535761_01149</name>
</gene>
<dbReference type="KEGG" id="cii:CIMIT_05415"/>
<dbReference type="STRING" id="156978.CIMIT_05415"/>
<dbReference type="Gene3D" id="3.30.450.40">
    <property type="match status" value="2"/>
</dbReference>
<dbReference type="PROSITE" id="PS51077">
    <property type="entry name" value="HTH_ICLR"/>
    <property type="match status" value="1"/>
</dbReference>
<sequence>MRDGIIHYVRQYSEDSGIKVLDRSVAIVRAVARGEKPLAQLSEETGLPRATTHRIATALEVHHILSRTESGAWTIGPALASFTSGTSPLLLSAASPIMRDLVATTGEAVQLYELTGETRTCIAAEEPTAGLTYTVPVGSQLSLAAGSAARVYAAFSLIDATPFPASELRKVRETGLAESVAEREIGLASVSTAVRDRDGSVIAVLSVSGPAERLSPSPAGKWGEALLAARSRLEAAL</sequence>
<dbReference type="OrthoDB" id="4319317at2"/>
<keyword evidence="1" id="KW-0805">Transcription regulation</keyword>
<feature type="domain" description="HTH iclR-type" evidence="4">
    <location>
        <begin position="18"/>
        <end position="77"/>
    </location>
</feature>
<evidence type="ECO:0000256" key="1">
    <source>
        <dbReference type="ARBA" id="ARBA00023015"/>
    </source>
</evidence>
<evidence type="ECO:0000256" key="2">
    <source>
        <dbReference type="ARBA" id="ARBA00023125"/>
    </source>
</evidence>
<name>A0A076NR58_9CORY</name>
<evidence type="ECO:0000313" key="7">
    <source>
        <dbReference type="EMBL" id="SNV69338.1"/>
    </source>
</evidence>
<dbReference type="SUPFAM" id="SSF55781">
    <property type="entry name" value="GAF domain-like"/>
    <property type="match status" value="1"/>
</dbReference>
<dbReference type="GO" id="GO:0003700">
    <property type="term" value="F:DNA-binding transcription factor activity"/>
    <property type="evidence" value="ECO:0007669"/>
    <property type="project" value="TreeGrafter"/>
</dbReference>
<dbReference type="PANTHER" id="PTHR30136:SF39">
    <property type="entry name" value="TRANSCRIPTIONAL REGULATORY PROTEIN"/>
    <property type="match status" value="1"/>
</dbReference>
<evidence type="ECO:0000259" key="4">
    <source>
        <dbReference type="PROSITE" id="PS51077"/>
    </source>
</evidence>
<evidence type="ECO:0000313" key="9">
    <source>
        <dbReference type="Proteomes" id="UP000215374"/>
    </source>
</evidence>
<dbReference type="Proteomes" id="UP000028780">
    <property type="component" value="Chromosome"/>
</dbReference>